<dbReference type="InterPro" id="IPR023271">
    <property type="entry name" value="Aquaporin-like"/>
</dbReference>
<keyword evidence="5 8" id="KW-0472">Membrane</keyword>
<dbReference type="InterPro" id="IPR034294">
    <property type="entry name" value="Aquaporin_transptr"/>
</dbReference>
<proteinExistence type="inferred from homology"/>
<dbReference type="GO" id="GO:0005886">
    <property type="term" value="C:plasma membrane"/>
    <property type="evidence" value="ECO:0007669"/>
    <property type="project" value="TreeGrafter"/>
</dbReference>
<dbReference type="Pfam" id="PF00230">
    <property type="entry name" value="MIP"/>
    <property type="match status" value="1"/>
</dbReference>
<evidence type="ECO:0000313" key="9">
    <source>
        <dbReference type="EMBL" id="KAK9804652.1"/>
    </source>
</evidence>
<comment type="caution">
    <text evidence="9">The sequence shown here is derived from an EMBL/GenBank/DDBJ whole genome shotgun (WGS) entry which is preliminary data.</text>
</comment>
<dbReference type="AlphaFoldDB" id="A0AAW1P7P7"/>
<keyword evidence="10" id="KW-1185">Reference proteome</keyword>
<evidence type="ECO:0000256" key="1">
    <source>
        <dbReference type="ARBA" id="ARBA00004141"/>
    </source>
</evidence>
<sequence>MPGLLQTPDSHFGWAKFVVALVAEFLGTALFAFCGSATPTGTSSQQGVILDGAQQANWNLGLRNLCQAPWGNGITLAILVFATANISGGHLNPAVTAATIVTGHMSPLKGLMYIITQLGGGCCGILLVAGLVPGARVGMGNAGIGCFHSSEGITQGQLFGWELIMTFILVSVVYAVAVGEPHFGNVGPIAVGLTLFAMVFAGSTYTGTSINPARSFGPAAVYQCYWNQVWLYCIAEFAGGILAGLAAGPLYGVGAPWLGKILPWVHPQDGLLNEPNNNAMQTPDDDDKNAEPAADREAKRAARSRPDRPDRLLLDSGNIRDWSVWKRGKAKGRPKSDARASAPEDMTAGAVNRNENAGHNV</sequence>
<evidence type="ECO:0000256" key="7">
    <source>
        <dbReference type="SAM" id="MobiDB-lite"/>
    </source>
</evidence>
<feature type="transmembrane region" description="Helical" evidence="8">
    <location>
        <begin position="12"/>
        <end position="34"/>
    </location>
</feature>
<dbReference type="InterPro" id="IPR000425">
    <property type="entry name" value="MIP"/>
</dbReference>
<keyword evidence="4 8" id="KW-1133">Transmembrane helix</keyword>
<reference evidence="9 10" key="1">
    <citation type="journal article" date="2024" name="Nat. Commun.">
        <title>Phylogenomics reveals the evolutionary origins of lichenization in chlorophyte algae.</title>
        <authorList>
            <person name="Puginier C."/>
            <person name="Libourel C."/>
            <person name="Otte J."/>
            <person name="Skaloud P."/>
            <person name="Haon M."/>
            <person name="Grisel S."/>
            <person name="Petersen M."/>
            <person name="Berrin J.G."/>
            <person name="Delaux P.M."/>
            <person name="Dal Grande F."/>
            <person name="Keller J."/>
        </authorList>
    </citation>
    <scope>NUCLEOTIDE SEQUENCE [LARGE SCALE GENOMIC DNA]</scope>
    <source>
        <strain evidence="9 10">SAG 2036</strain>
    </source>
</reference>
<keyword evidence="6" id="KW-0813">Transport</keyword>
<evidence type="ECO:0000256" key="6">
    <source>
        <dbReference type="RuleBase" id="RU000477"/>
    </source>
</evidence>
<keyword evidence="3 6" id="KW-0812">Transmembrane</keyword>
<evidence type="ECO:0000256" key="4">
    <source>
        <dbReference type="ARBA" id="ARBA00022989"/>
    </source>
</evidence>
<dbReference type="PANTHER" id="PTHR19139:SF199">
    <property type="entry name" value="MIP17260P"/>
    <property type="match status" value="1"/>
</dbReference>
<gene>
    <name evidence="9" type="ORF">WJX73_004701</name>
</gene>
<accession>A0AAW1P7P7</accession>
<feature type="transmembrane region" description="Helical" evidence="8">
    <location>
        <begin position="111"/>
        <end position="132"/>
    </location>
</feature>
<dbReference type="PRINTS" id="PR00783">
    <property type="entry name" value="MINTRINSICP"/>
</dbReference>
<feature type="compositionally biased region" description="Basic and acidic residues" evidence="7">
    <location>
        <begin position="289"/>
        <end position="313"/>
    </location>
</feature>
<feature type="transmembrane region" description="Helical" evidence="8">
    <location>
        <begin position="158"/>
        <end position="177"/>
    </location>
</feature>
<dbReference type="EMBL" id="JALJOQ010000048">
    <property type="protein sequence ID" value="KAK9804652.1"/>
    <property type="molecule type" value="Genomic_DNA"/>
</dbReference>
<dbReference type="PANTHER" id="PTHR19139">
    <property type="entry name" value="AQUAPORIN TRANSPORTER"/>
    <property type="match status" value="1"/>
</dbReference>
<protein>
    <submittedName>
        <fullName evidence="9">Uncharacterized protein</fullName>
    </submittedName>
</protein>
<evidence type="ECO:0000313" key="10">
    <source>
        <dbReference type="Proteomes" id="UP001465755"/>
    </source>
</evidence>
<dbReference type="GO" id="GO:0015250">
    <property type="term" value="F:water channel activity"/>
    <property type="evidence" value="ECO:0007669"/>
    <property type="project" value="TreeGrafter"/>
</dbReference>
<name>A0AAW1P7P7_9CHLO</name>
<feature type="transmembrane region" description="Helical" evidence="8">
    <location>
        <begin position="229"/>
        <end position="253"/>
    </location>
</feature>
<feature type="transmembrane region" description="Helical" evidence="8">
    <location>
        <begin position="189"/>
        <end position="209"/>
    </location>
</feature>
<dbReference type="Proteomes" id="UP001465755">
    <property type="component" value="Unassembled WGS sequence"/>
</dbReference>
<dbReference type="SUPFAM" id="SSF81338">
    <property type="entry name" value="Aquaporin-like"/>
    <property type="match status" value="1"/>
</dbReference>
<comment type="similarity">
    <text evidence="2 6">Belongs to the MIP/aquaporin (TC 1.A.8) family.</text>
</comment>
<evidence type="ECO:0000256" key="2">
    <source>
        <dbReference type="ARBA" id="ARBA00006175"/>
    </source>
</evidence>
<comment type="subcellular location">
    <subcellularLocation>
        <location evidence="1">Membrane</location>
        <topology evidence="1">Multi-pass membrane protein</topology>
    </subcellularLocation>
</comment>
<evidence type="ECO:0000256" key="8">
    <source>
        <dbReference type="SAM" id="Phobius"/>
    </source>
</evidence>
<organism evidence="9 10">
    <name type="scientific">Symbiochloris irregularis</name>
    <dbReference type="NCBI Taxonomy" id="706552"/>
    <lineage>
        <taxon>Eukaryota</taxon>
        <taxon>Viridiplantae</taxon>
        <taxon>Chlorophyta</taxon>
        <taxon>core chlorophytes</taxon>
        <taxon>Trebouxiophyceae</taxon>
        <taxon>Trebouxiales</taxon>
        <taxon>Trebouxiaceae</taxon>
        <taxon>Symbiochloris</taxon>
    </lineage>
</organism>
<evidence type="ECO:0000256" key="3">
    <source>
        <dbReference type="ARBA" id="ARBA00022692"/>
    </source>
</evidence>
<feature type="region of interest" description="Disordered" evidence="7">
    <location>
        <begin position="272"/>
        <end position="361"/>
    </location>
</feature>
<dbReference type="Gene3D" id="1.20.1080.10">
    <property type="entry name" value="Glycerol uptake facilitator protein"/>
    <property type="match status" value="1"/>
</dbReference>
<evidence type="ECO:0000256" key="5">
    <source>
        <dbReference type="ARBA" id="ARBA00023136"/>
    </source>
</evidence>